<dbReference type="InterPro" id="IPR028098">
    <property type="entry name" value="Glyco_trans_4-like_N"/>
</dbReference>
<dbReference type="EMBL" id="FOCM01000002">
    <property type="protein sequence ID" value="SEN05387.1"/>
    <property type="molecule type" value="Genomic_DNA"/>
</dbReference>
<accession>A0A1H8DFX3</accession>
<dbReference type="CDD" id="cd03801">
    <property type="entry name" value="GT4_PimA-like"/>
    <property type="match status" value="1"/>
</dbReference>
<dbReference type="Pfam" id="PF00534">
    <property type="entry name" value="Glycos_transf_1"/>
    <property type="match status" value="1"/>
</dbReference>
<gene>
    <name evidence="4" type="ORF">SAMN04488011_102305</name>
</gene>
<dbReference type="Gene3D" id="3.40.50.2000">
    <property type="entry name" value="Glycogen Phosphorylase B"/>
    <property type="match status" value="2"/>
</dbReference>
<dbReference type="InterPro" id="IPR001296">
    <property type="entry name" value="Glyco_trans_1"/>
</dbReference>
<name>A0A1H8DFX3_9RHOB</name>
<dbReference type="PANTHER" id="PTHR46401">
    <property type="entry name" value="GLYCOSYLTRANSFERASE WBBK-RELATED"/>
    <property type="match status" value="1"/>
</dbReference>
<dbReference type="Proteomes" id="UP000199372">
    <property type="component" value="Unassembled WGS sequence"/>
</dbReference>
<reference evidence="5" key="1">
    <citation type="submission" date="2016-10" db="EMBL/GenBank/DDBJ databases">
        <authorList>
            <person name="Varghese N."/>
            <person name="Submissions S."/>
        </authorList>
    </citation>
    <scope>NUCLEOTIDE SEQUENCE [LARGE SCALE GENOMIC DNA]</scope>
    <source>
        <strain evidence="5">DSM 26893</strain>
    </source>
</reference>
<protein>
    <submittedName>
        <fullName evidence="4">Glycosyltransferase involved in cell wall bisynthesis</fullName>
    </submittedName>
</protein>
<keyword evidence="5" id="KW-1185">Reference proteome</keyword>
<evidence type="ECO:0000259" key="2">
    <source>
        <dbReference type="Pfam" id="PF00534"/>
    </source>
</evidence>
<feature type="domain" description="Glycosyl transferase family 1" evidence="2">
    <location>
        <begin position="167"/>
        <end position="315"/>
    </location>
</feature>
<organism evidence="4 5">
    <name type="scientific">Palleronia pelagia</name>
    <dbReference type="NCBI Taxonomy" id="387096"/>
    <lineage>
        <taxon>Bacteria</taxon>
        <taxon>Pseudomonadati</taxon>
        <taxon>Pseudomonadota</taxon>
        <taxon>Alphaproteobacteria</taxon>
        <taxon>Rhodobacterales</taxon>
        <taxon>Roseobacteraceae</taxon>
        <taxon>Palleronia</taxon>
    </lineage>
</organism>
<evidence type="ECO:0000259" key="3">
    <source>
        <dbReference type="Pfam" id="PF13439"/>
    </source>
</evidence>
<dbReference type="Pfam" id="PF13439">
    <property type="entry name" value="Glyco_transf_4"/>
    <property type="match status" value="1"/>
</dbReference>
<dbReference type="PANTHER" id="PTHR46401:SF2">
    <property type="entry name" value="GLYCOSYLTRANSFERASE WBBK-RELATED"/>
    <property type="match status" value="1"/>
</dbReference>
<dbReference type="GO" id="GO:0009103">
    <property type="term" value="P:lipopolysaccharide biosynthetic process"/>
    <property type="evidence" value="ECO:0007669"/>
    <property type="project" value="TreeGrafter"/>
</dbReference>
<keyword evidence="1 4" id="KW-0808">Transferase</keyword>
<sequence length="354" mass="37299">MPHDAAFAVPGDLNATTGGYHYDRSLIEAVRRAGHGMRPVVLPGDFPFPTDTEMARAADMLAALPGNEVVIIDGLAFGALPDAAVARIAAPIVALVHHPLAHESYLPPETAARLAAQERRNLARAAHVIVPSPHIRDVLLADYGVAENDVTVLRPGRSGEPRPSTERAKDDPPLILSVGLLHPRKGHDTLVDALAMLGDLKWHAVIVGAPWQDGFETRLRDRIAGAGLTGRVEIAGRVPDDRLRDLYDRAHLFALATRYEGYGIVFDEALLSGLPIVATMAGAVPGTVPPGAGRLVPPDDPAAFATALRGLLSDPVAHAGATGAARSAARDLPSWDDTGRGLLAVLDRVTGRAA</sequence>
<evidence type="ECO:0000256" key="1">
    <source>
        <dbReference type="ARBA" id="ARBA00022679"/>
    </source>
</evidence>
<proteinExistence type="predicted"/>
<dbReference type="SUPFAM" id="SSF53756">
    <property type="entry name" value="UDP-Glycosyltransferase/glycogen phosphorylase"/>
    <property type="match status" value="1"/>
</dbReference>
<dbReference type="RefSeq" id="WP_091844637.1">
    <property type="nucleotide sequence ID" value="NZ_FOCM01000002.1"/>
</dbReference>
<evidence type="ECO:0000313" key="5">
    <source>
        <dbReference type="Proteomes" id="UP000199372"/>
    </source>
</evidence>
<dbReference type="OrthoDB" id="9790710at2"/>
<dbReference type="GO" id="GO:0016757">
    <property type="term" value="F:glycosyltransferase activity"/>
    <property type="evidence" value="ECO:0007669"/>
    <property type="project" value="InterPro"/>
</dbReference>
<feature type="domain" description="Glycosyltransferase subfamily 4-like N-terminal" evidence="3">
    <location>
        <begin position="34"/>
        <end position="156"/>
    </location>
</feature>
<dbReference type="AlphaFoldDB" id="A0A1H8DFX3"/>
<evidence type="ECO:0000313" key="4">
    <source>
        <dbReference type="EMBL" id="SEN05387.1"/>
    </source>
</evidence>